<feature type="region of interest" description="Disordered" evidence="7">
    <location>
        <begin position="120"/>
        <end position="147"/>
    </location>
</feature>
<dbReference type="AlphaFoldDB" id="A0A507E631"/>
<organism evidence="9 10">
    <name type="scientific">Chytriomyces confervae</name>
    <dbReference type="NCBI Taxonomy" id="246404"/>
    <lineage>
        <taxon>Eukaryota</taxon>
        <taxon>Fungi</taxon>
        <taxon>Fungi incertae sedis</taxon>
        <taxon>Chytridiomycota</taxon>
        <taxon>Chytridiomycota incertae sedis</taxon>
        <taxon>Chytridiomycetes</taxon>
        <taxon>Chytridiales</taxon>
        <taxon>Chytriomycetaceae</taxon>
        <taxon>Chytriomyces</taxon>
    </lineage>
</organism>
<feature type="region of interest" description="Disordered" evidence="7">
    <location>
        <begin position="19"/>
        <end position="73"/>
    </location>
</feature>
<dbReference type="EMBL" id="QEAP01000719">
    <property type="protein sequence ID" value="TPX59284.1"/>
    <property type="molecule type" value="Genomic_DNA"/>
</dbReference>
<dbReference type="Gene3D" id="3.30.50.10">
    <property type="entry name" value="Erythroid Transcription Factor GATA-1, subunit A"/>
    <property type="match status" value="1"/>
</dbReference>
<reference evidence="9 10" key="1">
    <citation type="journal article" date="2019" name="Sci. Rep.">
        <title>Comparative genomics of chytrid fungi reveal insights into the obligate biotrophic and pathogenic lifestyle of Synchytrium endobioticum.</title>
        <authorList>
            <person name="van de Vossenberg B.T.L.H."/>
            <person name="Warris S."/>
            <person name="Nguyen H.D.T."/>
            <person name="van Gent-Pelzer M.P.E."/>
            <person name="Joly D.L."/>
            <person name="van de Geest H.C."/>
            <person name="Bonants P.J.M."/>
            <person name="Smith D.S."/>
            <person name="Levesque C.A."/>
            <person name="van der Lee T.A.J."/>
        </authorList>
    </citation>
    <scope>NUCLEOTIDE SEQUENCE [LARGE SCALE GENOMIC DNA]</scope>
    <source>
        <strain evidence="9 10">CBS 675.73</strain>
    </source>
</reference>
<dbReference type="InterPro" id="IPR039355">
    <property type="entry name" value="Transcription_factor_GATA"/>
</dbReference>
<comment type="subcellular location">
    <subcellularLocation>
        <location evidence="1">Nucleus</location>
    </subcellularLocation>
</comment>
<dbReference type="SUPFAM" id="SSF57716">
    <property type="entry name" value="Glucocorticoid receptor-like (DNA-binding domain)"/>
    <property type="match status" value="1"/>
</dbReference>
<keyword evidence="3 6" id="KW-0863">Zinc-finger</keyword>
<evidence type="ECO:0000256" key="3">
    <source>
        <dbReference type="ARBA" id="ARBA00022771"/>
    </source>
</evidence>
<dbReference type="GO" id="GO:0000978">
    <property type="term" value="F:RNA polymerase II cis-regulatory region sequence-specific DNA binding"/>
    <property type="evidence" value="ECO:0007669"/>
    <property type="project" value="TreeGrafter"/>
</dbReference>
<dbReference type="CDD" id="cd00202">
    <property type="entry name" value="ZnF_GATA"/>
    <property type="match status" value="1"/>
</dbReference>
<dbReference type="SMART" id="SM00401">
    <property type="entry name" value="ZnF_GATA"/>
    <property type="match status" value="1"/>
</dbReference>
<dbReference type="PRINTS" id="PR00619">
    <property type="entry name" value="GATAZNFINGER"/>
</dbReference>
<sequence length="292" mass="31581">MTQHQPLPSFTSFMSAVSKIRQQEEKSQQQTQLSAAAAAATPMSPTADQLPSPPLHSDAAGPSPTMSCYQTSPPALDTHTSVVDARPLAYAASTHSSCTDFPSISIPYTSSSAIYPTTTTQQRYSPTHPQETTSPTTSPTAHTFNNNNPHYTRKLEPTTTKHGVVCVNCETTSTPLWRRDDYGRPICNACGLYYRLHGVNRIVTGKATVIRRRNRLSTAAMAAAAAMVNAQQSNPIAHQPQQQQQQQDGLIQSNATVQPGSQPFDLTTTTPQNDLKSGVNSYLLNAIKQNVA</sequence>
<dbReference type="OrthoDB" id="5597699at2759"/>
<evidence type="ECO:0000256" key="6">
    <source>
        <dbReference type="PROSITE-ProRule" id="PRU00094"/>
    </source>
</evidence>
<keyword evidence="4" id="KW-0862">Zinc</keyword>
<dbReference type="PANTHER" id="PTHR10071">
    <property type="entry name" value="TRANSCRIPTION FACTOR GATA FAMILY MEMBER"/>
    <property type="match status" value="1"/>
</dbReference>
<protein>
    <recommendedName>
        <fullName evidence="8">GATA-type domain-containing protein</fullName>
    </recommendedName>
</protein>
<dbReference type="GO" id="GO:0008270">
    <property type="term" value="F:zinc ion binding"/>
    <property type="evidence" value="ECO:0007669"/>
    <property type="project" value="UniProtKB-KW"/>
</dbReference>
<accession>A0A507E631</accession>
<keyword evidence="5" id="KW-0539">Nucleus</keyword>
<evidence type="ECO:0000256" key="4">
    <source>
        <dbReference type="ARBA" id="ARBA00022833"/>
    </source>
</evidence>
<dbReference type="GO" id="GO:0000981">
    <property type="term" value="F:DNA-binding transcription factor activity, RNA polymerase II-specific"/>
    <property type="evidence" value="ECO:0007669"/>
    <property type="project" value="TreeGrafter"/>
</dbReference>
<keyword evidence="2" id="KW-0479">Metal-binding</keyword>
<feature type="compositionally biased region" description="Polar residues" evidence="7">
    <location>
        <begin position="64"/>
        <end position="73"/>
    </location>
</feature>
<evidence type="ECO:0000256" key="1">
    <source>
        <dbReference type="ARBA" id="ARBA00004123"/>
    </source>
</evidence>
<keyword evidence="10" id="KW-1185">Reference proteome</keyword>
<feature type="compositionally biased region" description="Low complexity" evidence="7">
    <location>
        <begin position="125"/>
        <end position="143"/>
    </location>
</feature>
<dbReference type="PROSITE" id="PS50114">
    <property type="entry name" value="GATA_ZN_FINGER_2"/>
    <property type="match status" value="1"/>
</dbReference>
<feature type="compositionally biased region" description="Low complexity" evidence="7">
    <location>
        <begin position="28"/>
        <end position="47"/>
    </location>
</feature>
<feature type="domain" description="GATA-type" evidence="8">
    <location>
        <begin position="160"/>
        <end position="213"/>
    </location>
</feature>
<dbReference type="GO" id="GO:0045944">
    <property type="term" value="P:positive regulation of transcription by RNA polymerase II"/>
    <property type="evidence" value="ECO:0007669"/>
    <property type="project" value="TreeGrafter"/>
</dbReference>
<dbReference type="GO" id="GO:0000122">
    <property type="term" value="P:negative regulation of transcription by RNA polymerase II"/>
    <property type="evidence" value="ECO:0007669"/>
    <property type="project" value="TreeGrafter"/>
</dbReference>
<evidence type="ECO:0000313" key="9">
    <source>
        <dbReference type="EMBL" id="TPX59284.1"/>
    </source>
</evidence>
<name>A0A507E631_9FUNG</name>
<dbReference type="PANTHER" id="PTHR10071:SF281">
    <property type="entry name" value="BOX A-BINDING FACTOR-RELATED"/>
    <property type="match status" value="1"/>
</dbReference>
<dbReference type="Pfam" id="PF00320">
    <property type="entry name" value="GATA"/>
    <property type="match status" value="1"/>
</dbReference>
<dbReference type="InterPro" id="IPR013088">
    <property type="entry name" value="Znf_NHR/GATA"/>
</dbReference>
<comment type="caution">
    <text evidence="9">The sequence shown here is derived from an EMBL/GenBank/DDBJ whole genome shotgun (WGS) entry which is preliminary data.</text>
</comment>
<evidence type="ECO:0000256" key="2">
    <source>
        <dbReference type="ARBA" id="ARBA00022723"/>
    </source>
</evidence>
<proteinExistence type="predicted"/>
<evidence type="ECO:0000259" key="8">
    <source>
        <dbReference type="PROSITE" id="PS50114"/>
    </source>
</evidence>
<dbReference type="InterPro" id="IPR000679">
    <property type="entry name" value="Znf_GATA"/>
</dbReference>
<gene>
    <name evidence="9" type="ORF">CcCBS67573_g09099</name>
</gene>
<evidence type="ECO:0000256" key="5">
    <source>
        <dbReference type="ARBA" id="ARBA00023242"/>
    </source>
</evidence>
<dbReference type="Proteomes" id="UP000320333">
    <property type="component" value="Unassembled WGS sequence"/>
</dbReference>
<evidence type="ECO:0000313" key="10">
    <source>
        <dbReference type="Proteomes" id="UP000320333"/>
    </source>
</evidence>
<dbReference type="PROSITE" id="PS00344">
    <property type="entry name" value="GATA_ZN_FINGER_1"/>
    <property type="match status" value="1"/>
</dbReference>
<dbReference type="GO" id="GO:0005634">
    <property type="term" value="C:nucleus"/>
    <property type="evidence" value="ECO:0007669"/>
    <property type="project" value="UniProtKB-SubCell"/>
</dbReference>
<dbReference type="STRING" id="246404.A0A507E631"/>
<evidence type="ECO:0000256" key="7">
    <source>
        <dbReference type="SAM" id="MobiDB-lite"/>
    </source>
</evidence>